<dbReference type="InterPro" id="IPR000477">
    <property type="entry name" value="RT_dom"/>
</dbReference>
<dbReference type="InterPro" id="IPR043502">
    <property type="entry name" value="DNA/RNA_pol_sf"/>
</dbReference>
<dbReference type="InterPro" id="IPR051083">
    <property type="entry name" value="GrpII_Intron_Splice-Mob/Def"/>
</dbReference>
<comment type="caution">
    <text evidence="2">The sequence shown here is derived from an EMBL/GenBank/DDBJ whole genome shotgun (WGS) entry which is preliminary data.</text>
</comment>
<dbReference type="EMBL" id="PFAQ01000018">
    <property type="protein sequence ID" value="PIT95097.1"/>
    <property type="molecule type" value="Genomic_DNA"/>
</dbReference>
<gene>
    <name evidence="2" type="ORF">COT98_01080</name>
</gene>
<dbReference type="CDD" id="cd01651">
    <property type="entry name" value="RT_G2_intron"/>
    <property type="match status" value="1"/>
</dbReference>
<dbReference type="Proteomes" id="UP000228900">
    <property type="component" value="Unassembled WGS sequence"/>
</dbReference>
<organism evidence="2 3">
    <name type="scientific">Candidatus Falkowbacteria bacterium CG10_big_fil_rev_8_21_14_0_10_39_9</name>
    <dbReference type="NCBI Taxonomy" id="1974566"/>
    <lineage>
        <taxon>Bacteria</taxon>
        <taxon>Candidatus Falkowiibacteriota</taxon>
    </lineage>
</organism>
<dbReference type="SUPFAM" id="SSF56672">
    <property type="entry name" value="DNA/RNA polymerases"/>
    <property type="match status" value="1"/>
</dbReference>
<accession>A0A2M6WQL0</accession>
<dbReference type="PANTHER" id="PTHR34047:SF8">
    <property type="entry name" value="PROTEIN YKFC"/>
    <property type="match status" value="1"/>
</dbReference>
<feature type="domain" description="Reverse transcriptase" evidence="1">
    <location>
        <begin position="67"/>
        <end position="286"/>
    </location>
</feature>
<dbReference type="PROSITE" id="PS50878">
    <property type="entry name" value="RT_POL"/>
    <property type="match status" value="1"/>
</dbReference>
<evidence type="ECO:0000313" key="2">
    <source>
        <dbReference type="EMBL" id="PIT95097.1"/>
    </source>
</evidence>
<sequence>MGGGIISHIFMNKKLNINYQDIIAPGNLLAAWQEFIVGKTKKKDVIEFSLDLADNILQLNNELANEAYAHGSYHDFYISDPKLRHIHKASVRDRLVHHAIYRQLYPFFDRIFIAHSYSCRLNKGTHRAIIAFNKMAAQASCNHARTVWILQCDIRKFFDNINHQVLFEILREYIGDEKILSLINNIVSSYESAPGRGLPLGNLTSQLLVNIYMNVFDQYVKHQVKVKYYIRYADDFVFLSADRDELLGVLARADKFLNDKLKLQIHPRKIYLKTMAQGVDFLGWINFSQHKVLRTKTKRRMMIKIGNDPKPASLASYVGMLKHGDAYNLKSELVNNYWINSSS</sequence>
<name>A0A2M6WQL0_9BACT</name>
<proteinExistence type="predicted"/>
<evidence type="ECO:0000313" key="3">
    <source>
        <dbReference type="Proteomes" id="UP000228900"/>
    </source>
</evidence>
<dbReference type="PANTHER" id="PTHR34047">
    <property type="entry name" value="NUCLEAR INTRON MATURASE 1, MITOCHONDRIAL-RELATED"/>
    <property type="match status" value="1"/>
</dbReference>
<dbReference type="AlphaFoldDB" id="A0A2M6WQL0"/>
<dbReference type="Pfam" id="PF00078">
    <property type="entry name" value="RVT_1"/>
    <property type="match status" value="1"/>
</dbReference>
<evidence type="ECO:0000259" key="1">
    <source>
        <dbReference type="PROSITE" id="PS50878"/>
    </source>
</evidence>
<reference evidence="3" key="1">
    <citation type="submission" date="2017-09" db="EMBL/GenBank/DDBJ databases">
        <title>Depth-based differentiation of microbial function through sediment-hosted aquifers and enrichment of novel symbionts in the deep terrestrial subsurface.</title>
        <authorList>
            <person name="Probst A.J."/>
            <person name="Ladd B."/>
            <person name="Jarett J.K."/>
            <person name="Geller-Mcgrath D.E."/>
            <person name="Sieber C.M.K."/>
            <person name="Emerson J.B."/>
            <person name="Anantharaman K."/>
            <person name="Thomas B.C."/>
            <person name="Malmstrom R."/>
            <person name="Stieglmeier M."/>
            <person name="Klingl A."/>
            <person name="Woyke T."/>
            <person name="Ryan C.M."/>
            <person name="Banfield J.F."/>
        </authorList>
    </citation>
    <scope>NUCLEOTIDE SEQUENCE [LARGE SCALE GENOMIC DNA]</scope>
</reference>
<protein>
    <recommendedName>
        <fullName evidence="1">Reverse transcriptase domain-containing protein</fullName>
    </recommendedName>
</protein>